<gene>
    <name evidence="1" type="ORF">QFC24_006830</name>
</gene>
<dbReference type="Proteomes" id="UP001234202">
    <property type="component" value="Unassembled WGS sequence"/>
</dbReference>
<sequence>MAKDNNDALRPAPSGPNDNVWKHDLYEGSRLSDRMQGGSELLPGNRSHGMRGFNEGAARQRNQPVELLGGGQDVAQSGPARTRSNGNRLFQTAMGNAPSRSAATIPKRNINDAPVELLAPVSRPVVHAPPPATASQPAAHEQSASNASFGIKGAGNPQMKVVIEGLVQGTTAVDVEFAFKQHVNIIAAALVPSSNTTSVSAELTVENREVAQQMVDKFNGIIADGNPLKVWIIEPPAPAPIMSLKDRMRSGPGNAMEVDDGPAQAPAELLPTGAVGKLYSDQILQTDPRASITTVEAPRQHRQQRGGNALAPRGRGVGRGSLLGRLTT</sequence>
<organism evidence="1 2">
    <name type="scientific">Naganishia onofrii</name>
    <dbReference type="NCBI Taxonomy" id="1851511"/>
    <lineage>
        <taxon>Eukaryota</taxon>
        <taxon>Fungi</taxon>
        <taxon>Dikarya</taxon>
        <taxon>Basidiomycota</taxon>
        <taxon>Agaricomycotina</taxon>
        <taxon>Tremellomycetes</taxon>
        <taxon>Filobasidiales</taxon>
        <taxon>Filobasidiaceae</taxon>
        <taxon>Naganishia</taxon>
    </lineage>
</organism>
<evidence type="ECO:0000313" key="2">
    <source>
        <dbReference type="Proteomes" id="UP001234202"/>
    </source>
</evidence>
<protein>
    <submittedName>
        <fullName evidence="1">Uncharacterized protein</fullName>
    </submittedName>
</protein>
<name>A0ACC2WYK2_9TREE</name>
<reference evidence="1" key="1">
    <citation type="submission" date="2023-04" db="EMBL/GenBank/DDBJ databases">
        <title>Draft Genome sequencing of Naganishia species isolated from polar environments using Oxford Nanopore Technology.</title>
        <authorList>
            <person name="Leo P."/>
            <person name="Venkateswaran K."/>
        </authorList>
    </citation>
    <scope>NUCLEOTIDE SEQUENCE</scope>
    <source>
        <strain evidence="1">DBVPG 5303</strain>
    </source>
</reference>
<comment type="caution">
    <text evidence="1">The sequence shown here is derived from an EMBL/GenBank/DDBJ whole genome shotgun (WGS) entry which is preliminary data.</text>
</comment>
<keyword evidence="2" id="KW-1185">Reference proteome</keyword>
<accession>A0ACC2WYK2</accession>
<evidence type="ECO:0000313" key="1">
    <source>
        <dbReference type="EMBL" id="KAJ9116239.1"/>
    </source>
</evidence>
<proteinExistence type="predicted"/>
<dbReference type="EMBL" id="JASBWV010000039">
    <property type="protein sequence ID" value="KAJ9116239.1"/>
    <property type="molecule type" value="Genomic_DNA"/>
</dbReference>